<keyword evidence="5 6" id="KW-0472">Membrane</keyword>
<dbReference type="PANTHER" id="PTHR19282">
    <property type="entry name" value="TETRASPANIN"/>
    <property type="match status" value="1"/>
</dbReference>
<gene>
    <name evidence="7" type="ORF">WN51_07248</name>
</gene>
<dbReference type="InterPro" id="IPR008952">
    <property type="entry name" value="Tetraspanin_EC2_sf"/>
</dbReference>
<evidence type="ECO:0000256" key="1">
    <source>
        <dbReference type="ARBA" id="ARBA00004141"/>
    </source>
</evidence>
<organism evidence="7 8">
    <name type="scientific">Melipona quadrifasciata</name>
    <dbReference type="NCBI Taxonomy" id="166423"/>
    <lineage>
        <taxon>Eukaryota</taxon>
        <taxon>Metazoa</taxon>
        <taxon>Ecdysozoa</taxon>
        <taxon>Arthropoda</taxon>
        <taxon>Hexapoda</taxon>
        <taxon>Insecta</taxon>
        <taxon>Pterygota</taxon>
        <taxon>Neoptera</taxon>
        <taxon>Endopterygota</taxon>
        <taxon>Hymenoptera</taxon>
        <taxon>Apocrita</taxon>
        <taxon>Aculeata</taxon>
        <taxon>Apoidea</taxon>
        <taxon>Anthophila</taxon>
        <taxon>Apidae</taxon>
        <taxon>Melipona</taxon>
    </lineage>
</organism>
<dbReference type="PANTHER" id="PTHR19282:SF456">
    <property type="entry name" value="CD63 MOLECULE"/>
    <property type="match status" value="1"/>
</dbReference>
<dbReference type="EMBL" id="KQ435916">
    <property type="protein sequence ID" value="KOX68755.1"/>
    <property type="molecule type" value="Genomic_DNA"/>
</dbReference>
<evidence type="ECO:0000313" key="7">
    <source>
        <dbReference type="EMBL" id="KOX68755.1"/>
    </source>
</evidence>
<comment type="similarity">
    <text evidence="2">Belongs to the tetraspanin (TM4SF) family.</text>
</comment>
<keyword evidence="3 6" id="KW-0812">Transmembrane</keyword>
<evidence type="ECO:0000313" key="8">
    <source>
        <dbReference type="Proteomes" id="UP000053105"/>
    </source>
</evidence>
<name>A0A0M8ZQ13_9HYME</name>
<dbReference type="Pfam" id="PF00335">
    <property type="entry name" value="Tetraspanin"/>
    <property type="match status" value="1"/>
</dbReference>
<evidence type="ECO:0000256" key="3">
    <source>
        <dbReference type="ARBA" id="ARBA00022692"/>
    </source>
</evidence>
<keyword evidence="4 6" id="KW-1133">Transmembrane helix</keyword>
<dbReference type="PRINTS" id="PR00259">
    <property type="entry name" value="TMFOUR"/>
</dbReference>
<evidence type="ECO:0000256" key="4">
    <source>
        <dbReference type="ARBA" id="ARBA00022989"/>
    </source>
</evidence>
<sequence length="319" mass="35836">MVSGGMACIKYLTFLFNLIFAITGIVLIAVGTVILVVYNGYNNFMDSWFFAAPVLMIVIGAIVFIVSFFGCCGAVKENHCMIITFSVLLLLIFALELGAGIAGYMMRGEVRTMVENRLNTTMEEYSTNNDIRKSWNIMQHDLECCGMIGPTDWAHVGFAENTVPNSCCKEVPEGSKCDSNSIHIHLNGCMGNLQSATEHNALILGGVGIGIAIIQLKKKANYWRMYFNILPLSAKWLKPNISFLDCTVCGIKAYGIRMFKQEIERIHFGRYKHFKSCGVKTRVSKVAHARTFIHLRHIYILDIKAHHNDRIDDLKESFI</sequence>
<evidence type="ECO:0000256" key="5">
    <source>
        <dbReference type="ARBA" id="ARBA00023136"/>
    </source>
</evidence>
<dbReference type="OrthoDB" id="10033535at2759"/>
<dbReference type="STRING" id="166423.A0A0M8ZQ13"/>
<dbReference type="GO" id="GO:0005886">
    <property type="term" value="C:plasma membrane"/>
    <property type="evidence" value="ECO:0007669"/>
    <property type="project" value="TreeGrafter"/>
</dbReference>
<protein>
    <submittedName>
        <fullName evidence="7">CD63 antigen</fullName>
    </submittedName>
</protein>
<dbReference type="AlphaFoldDB" id="A0A0M8ZQ13"/>
<dbReference type="InterPro" id="IPR018503">
    <property type="entry name" value="Tetraspanin_CS"/>
</dbReference>
<proteinExistence type="inferred from homology"/>
<dbReference type="Gene3D" id="1.10.1450.10">
    <property type="entry name" value="Tetraspanin"/>
    <property type="match status" value="1"/>
</dbReference>
<feature type="transmembrane region" description="Helical" evidence="6">
    <location>
        <begin position="12"/>
        <end position="38"/>
    </location>
</feature>
<accession>A0A0M8ZQ13</accession>
<reference evidence="7 8" key="1">
    <citation type="submission" date="2015-07" db="EMBL/GenBank/DDBJ databases">
        <title>The genome of Melipona quadrifasciata.</title>
        <authorList>
            <person name="Pan H."/>
            <person name="Kapheim K."/>
        </authorList>
    </citation>
    <scope>NUCLEOTIDE SEQUENCE [LARGE SCALE GENOMIC DNA]</scope>
    <source>
        <strain evidence="7">0111107301</strain>
        <tissue evidence="7">Whole body</tissue>
    </source>
</reference>
<dbReference type="CDD" id="cd03127">
    <property type="entry name" value="tetraspanin_LEL"/>
    <property type="match status" value="1"/>
</dbReference>
<keyword evidence="8" id="KW-1185">Reference proteome</keyword>
<evidence type="ECO:0000256" key="6">
    <source>
        <dbReference type="SAM" id="Phobius"/>
    </source>
</evidence>
<dbReference type="InterPro" id="IPR018499">
    <property type="entry name" value="Tetraspanin/Peripherin"/>
</dbReference>
<feature type="transmembrane region" description="Helical" evidence="6">
    <location>
        <begin position="82"/>
        <end position="106"/>
    </location>
</feature>
<dbReference type="Proteomes" id="UP000053105">
    <property type="component" value="Unassembled WGS sequence"/>
</dbReference>
<dbReference type="SUPFAM" id="SSF48652">
    <property type="entry name" value="Tetraspanin"/>
    <property type="match status" value="1"/>
</dbReference>
<dbReference type="PROSITE" id="PS00421">
    <property type="entry name" value="TM4_1"/>
    <property type="match status" value="1"/>
</dbReference>
<evidence type="ECO:0000256" key="2">
    <source>
        <dbReference type="ARBA" id="ARBA00006840"/>
    </source>
</evidence>
<feature type="transmembrane region" description="Helical" evidence="6">
    <location>
        <begin position="50"/>
        <end position="75"/>
    </location>
</feature>
<comment type="subcellular location">
    <subcellularLocation>
        <location evidence="1">Membrane</location>
        <topology evidence="1">Multi-pass membrane protein</topology>
    </subcellularLocation>
</comment>